<organism evidence="13 14">
    <name type="scientific">Rhynchospora tenuis</name>
    <dbReference type="NCBI Taxonomy" id="198213"/>
    <lineage>
        <taxon>Eukaryota</taxon>
        <taxon>Viridiplantae</taxon>
        <taxon>Streptophyta</taxon>
        <taxon>Embryophyta</taxon>
        <taxon>Tracheophyta</taxon>
        <taxon>Spermatophyta</taxon>
        <taxon>Magnoliopsida</taxon>
        <taxon>Liliopsida</taxon>
        <taxon>Poales</taxon>
        <taxon>Cyperaceae</taxon>
        <taxon>Cyperoideae</taxon>
        <taxon>Rhynchosporeae</taxon>
        <taxon>Rhynchospora</taxon>
    </lineage>
</organism>
<comment type="catalytic activity">
    <reaction evidence="10">
        <text>a 1,2-diacyl-sn-glycero-3-phospho-L-serine(in) = a 1,2-diacyl-sn-glycero-3-phospho-L-serine(out)</text>
        <dbReference type="Rhea" id="RHEA:38663"/>
        <dbReference type="ChEBI" id="CHEBI:57262"/>
    </reaction>
</comment>
<evidence type="ECO:0000256" key="9">
    <source>
        <dbReference type="ARBA" id="ARBA00023136"/>
    </source>
</evidence>
<keyword evidence="14" id="KW-1185">Reference proteome</keyword>
<evidence type="ECO:0000256" key="1">
    <source>
        <dbReference type="ARBA" id="ARBA00004406"/>
    </source>
</evidence>
<dbReference type="InterPro" id="IPR026849">
    <property type="entry name" value="ATG2"/>
</dbReference>
<gene>
    <name evidence="13" type="ORF">LUZ61_003013</name>
</gene>
<evidence type="ECO:0000256" key="2">
    <source>
        <dbReference type="ARBA" id="ARBA00004623"/>
    </source>
</evidence>
<dbReference type="GO" id="GO:0043495">
    <property type="term" value="F:protein-membrane adaptor activity"/>
    <property type="evidence" value="ECO:0007669"/>
    <property type="project" value="TreeGrafter"/>
</dbReference>
<keyword evidence="5" id="KW-0813">Transport</keyword>
<evidence type="ECO:0000256" key="10">
    <source>
        <dbReference type="ARBA" id="ARBA00024479"/>
    </source>
</evidence>
<evidence type="ECO:0000256" key="8">
    <source>
        <dbReference type="ARBA" id="ARBA00023055"/>
    </source>
</evidence>
<dbReference type="GO" id="GO:0061709">
    <property type="term" value="P:reticulophagy"/>
    <property type="evidence" value="ECO:0007669"/>
    <property type="project" value="TreeGrafter"/>
</dbReference>
<feature type="region of interest" description="Disordered" evidence="12">
    <location>
        <begin position="1563"/>
        <end position="1588"/>
    </location>
</feature>
<evidence type="ECO:0000256" key="11">
    <source>
        <dbReference type="ARBA" id="ARBA00024615"/>
    </source>
</evidence>
<evidence type="ECO:0000256" key="5">
    <source>
        <dbReference type="ARBA" id="ARBA00022448"/>
    </source>
</evidence>
<dbReference type="Pfam" id="PF13329">
    <property type="entry name" value="ATG2_CAD"/>
    <property type="match status" value="2"/>
</dbReference>
<dbReference type="GO" id="GO:0000045">
    <property type="term" value="P:autophagosome assembly"/>
    <property type="evidence" value="ECO:0007669"/>
    <property type="project" value="TreeGrafter"/>
</dbReference>
<dbReference type="GO" id="GO:0000422">
    <property type="term" value="P:autophagy of mitochondrion"/>
    <property type="evidence" value="ECO:0007669"/>
    <property type="project" value="TreeGrafter"/>
</dbReference>
<dbReference type="Proteomes" id="UP001210211">
    <property type="component" value="Unassembled WGS sequence"/>
</dbReference>
<sequence>MGFSWDFSGTTLIKRLCKSLLKKKLGDFLLGDIDLDQLDVQLTKGTFHLSDLALNADFINEKLIGSPVMIKEGSLKSLSIKIPLKLKSCEIEVEELELIVAPCITTDIPISSSECSTSSGNTEPQQAKDHQKSDPGYTSSNTAASSRDVDEGVKRIANAVKWFLTSFHIRISNIYIVFDPSTSADLGNSAVSQALVLRIQETEFGTCLSEDASVKLNNFMKFKGAVLEFLQLDELEKSNNSIGDITTPVLKGPIGGFSGTLNLSIPWKNGSLSLQKLDAEVSIDALELNVRPSTVDWALASWQSLQNNLASSRSNIHKGMDLSAFSSRFNMSSAGKLSKIEVPKPKVQEKMQDEFIKGTHLIQNWMPKLSDKDEQGAVDSDYDDDASIDQFFECFEGMRSSQMELGNSGIWNWTCSVFNAITFANTLASGVNHLPPEQLTEKTVHASISEICIIIYFDERRPLITEGRESQFYTSCFSSMHPDQSSITEKYIDNIKLNHLEARFQEVSLDVETYPQNLKLKASFGQTSLDEFYDARCYEKILLTPQLKRSIQCSLPPVSFDESDAGSHVTNSKIGLIRVSLLKSFGKCNCTYASSSTGSDSNSSNVSLAMSLPPFTFWVHFHLLHMLIKFINRVENSLKKSTRSTRMEVVKLPVKNEPPNSTFKCRIVLPPSRIFLCFPAEFNRDISHPSSFDKFIVLDHFSSLNLKELEKEMSDECPTASSSGSVHLDVRNLDAYLIEPCNQSFSATKIISTINLTGEHGFGINFSWQTGRVMDPWILSRAWGLATLHNQKSMERAAGKGSGFSSSTSLGDLHDMCANIRQELILSSQSLLHVKLSRVLIDLSKKHYALLLSLIDQAVGGLLSTAVNTDDGEVEEKTELMSDDNCSLQSSFFLECGTLDVSAQLDEVIEVSHLLQRELKGSWKGLKLCLKDFELLSVSNLGGVKDSRFMWVNHGEGKLWGSMVNQPQISDIESGKDYLLVVCTDSASGRGDGVGTNALSWGKAGTSFINMFNSNSLETYTSIIVCCGTAVAPGARLDWINAIILFFSLPSQEVEESSPDEAVNSHTSTVSTSSFYLDLVDVALSYEPHAESPVENTENSSLGPSFFFESDEEMEKQYVACLLTASSLSLSNTTMLNSSSIDHHIHLQDLGLLICESDGSEICAHGCNPDYLRRVGYVRVAQNILIAATLRTSGSFWKLDMSDSSFNICVCHDTLFGLIRLASQLQQIYAPDMQDAVAHLQSRWNSLQLKKTDELIPSQSGVSENENEILSAGEEASKAGGLLDEIVENAFYAEEENGPFDYYAVNLPYDDAAGSSEGEYISSFSPEIIETYCSPDFPSSLARNRISTSLHEDVNRGIGGWYGSGSLNIVEDHISEARSSTEGESSDQGGSYYFDTVESAEVPCNLKAQVALTKIHVSLRMFAGDDWSDRSKESPSCSSRHNGRDGDSCLELVLFGLDLCYDMYPDDEIRISKMSVSAEEMNLFDLSKNAPWKMVLGRYSSKDYPRESCSKAFKLELESIRPEPPTPLEDYRLQLEILPLRLHLDQGQLNFLVNFFRNDPGSDPDSSGLLPHDSNQLETSARESTSSSGSQAIVEEALLPFFQKFDVRPLVVRVDYIPRQFDPVALSRGNYAEILNLVPWKGIDLKLKSVSAVGVYGWGSICETVLGEWLEDISHNQVHKLLKGLPPIKSLFAVSSGTSKLVSLPIKSYKKDGKLLKGMQRGAVAFIRSISIEAVGLGVHLAAGAHEILLKTECILTAVPPMAQSDGRRRRKPNVRSNQPEDAQQGIQQAYESLTEGLGRTASAIIRTPLKVYQRGAGAGSALATAFRSTPGAVIAPISASAGAVHYALLGLRNSLDPEHKRESMDKYLGPSQS</sequence>
<evidence type="ECO:0000256" key="4">
    <source>
        <dbReference type="ARBA" id="ARBA00018070"/>
    </source>
</evidence>
<dbReference type="PANTHER" id="PTHR13190:SF1">
    <property type="entry name" value="AUTOPHAGY-RELATED 2, ISOFORM A"/>
    <property type="match status" value="1"/>
</dbReference>
<evidence type="ECO:0000313" key="14">
    <source>
        <dbReference type="Proteomes" id="UP001210211"/>
    </source>
</evidence>
<keyword evidence="7" id="KW-0072">Autophagy</keyword>
<proteinExistence type="inferred from homology"/>
<comment type="caution">
    <text evidence="13">The sequence shown here is derived from an EMBL/GenBank/DDBJ whole genome shotgun (WGS) entry which is preliminary data.</text>
</comment>
<name>A0AAD5ZK50_9POAL</name>
<evidence type="ECO:0000313" key="13">
    <source>
        <dbReference type="EMBL" id="KAJ3699308.1"/>
    </source>
</evidence>
<dbReference type="GO" id="GO:0034727">
    <property type="term" value="P:piecemeal microautophagy of the nucleus"/>
    <property type="evidence" value="ECO:0007669"/>
    <property type="project" value="TreeGrafter"/>
</dbReference>
<evidence type="ECO:0000256" key="7">
    <source>
        <dbReference type="ARBA" id="ARBA00023006"/>
    </source>
</evidence>
<dbReference type="EMBL" id="JAMRDG010000001">
    <property type="protein sequence ID" value="KAJ3699308.1"/>
    <property type="molecule type" value="Genomic_DNA"/>
</dbReference>
<comment type="catalytic activity">
    <reaction evidence="11">
        <text>a 1,2-diacyl-sn-glycero-3-phosphoethanolamine(in) = a 1,2-diacyl-sn-glycero-3-phosphoethanolamine(out)</text>
        <dbReference type="Rhea" id="RHEA:38895"/>
        <dbReference type="ChEBI" id="CHEBI:64612"/>
    </reaction>
</comment>
<dbReference type="GO" id="GO:0061723">
    <property type="term" value="P:glycophagy"/>
    <property type="evidence" value="ECO:0007669"/>
    <property type="project" value="TreeGrafter"/>
</dbReference>
<evidence type="ECO:0000256" key="3">
    <source>
        <dbReference type="ARBA" id="ARBA00009714"/>
    </source>
</evidence>
<comment type="similarity">
    <text evidence="3">Belongs to the ATG2 family.</text>
</comment>
<feature type="compositionally biased region" description="Polar residues" evidence="12">
    <location>
        <begin position="1775"/>
        <end position="1785"/>
    </location>
</feature>
<protein>
    <recommendedName>
        <fullName evidence="4">Autophagy-related protein 2</fullName>
    </recommendedName>
</protein>
<comment type="subcellular location">
    <subcellularLocation>
        <location evidence="1">Endoplasmic reticulum membrane</location>
        <topology evidence="1">Peripheral membrane protein</topology>
    </subcellularLocation>
    <subcellularLocation>
        <location evidence="2">Preautophagosomal structure membrane</location>
        <topology evidence="2">Peripheral membrane protein</topology>
    </subcellularLocation>
</comment>
<evidence type="ECO:0000256" key="12">
    <source>
        <dbReference type="SAM" id="MobiDB-lite"/>
    </source>
</evidence>
<feature type="compositionally biased region" description="Polar residues" evidence="12">
    <location>
        <begin position="136"/>
        <end position="145"/>
    </location>
</feature>
<dbReference type="GO" id="GO:0005789">
    <property type="term" value="C:endoplasmic reticulum membrane"/>
    <property type="evidence" value="ECO:0007669"/>
    <property type="project" value="UniProtKB-SubCell"/>
</dbReference>
<dbReference type="GO" id="GO:0006869">
    <property type="term" value="P:lipid transport"/>
    <property type="evidence" value="ECO:0007669"/>
    <property type="project" value="UniProtKB-KW"/>
</dbReference>
<evidence type="ECO:0000256" key="6">
    <source>
        <dbReference type="ARBA" id="ARBA00022824"/>
    </source>
</evidence>
<keyword evidence="9" id="KW-0472">Membrane</keyword>
<reference evidence="13 14" key="1">
    <citation type="journal article" date="2022" name="Cell">
        <title>Repeat-based holocentromeres influence genome architecture and karyotype evolution.</title>
        <authorList>
            <person name="Hofstatter P.G."/>
            <person name="Thangavel G."/>
            <person name="Lux T."/>
            <person name="Neumann P."/>
            <person name="Vondrak T."/>
            <person name="Novak P."/>
            <person name="Zhang M."/>
            <person name="Costa L."/>
            <person name="Castellani M."/>
            <person name="Scott A."/>
            <person name="Toegelov H."/>
            <person name="Fuchs J."/>
            <person name="Mata-Sucre Y."/>
            <person name="Dias Y."/>
            <person name="Vanzela A.L.L."/>
            <person name="Huettel B."/>
            <person name="Almeida C.C.S."/>
            <person name="Simkova H."/>
            <person name="Souza G."/>
            <person name="Pedrosa-Harand A."/>
            <person name="Macas J."/>
            <person name="Mayer K.F.X."/>
            <person name="Houben A."/>
            <person name="Marques A."/>
        </authorList>
    </citation>
    <scope>NUCLEOTIDE SEQUENCE [LARGE SCALE GENOMIC DNA]</scope>
    <source>
        <strain evidence="13">RhyTen1mFocal</strain>
    </source>
</reference>
<dbReference type="GO" id="GO:0032266">
    <property type="term" value="F:phosphatidylinositol-3-phosphate binding"/>
    <property type="evidence" value="ECO:0007669"/>
    <property type="project" value="TreeGrafter"/>
</dbReference>
<keyword evidence="6" id="KW-0256">Endoplasmic reticulum</keyword>
<dbReference type="GO" id="GO:0034045">
    <property type="term" value="C:phagophore assembly site membrane"/>
    <property type="evidence" value="ECO:0007669"/>
    <property type="project" value="UniProtKB-SubCell"/>
</dbReference>
<accession>A0AAD5ZK50</accession>
<keyword evidence="8" id="KW-0445">Lipid transport</keyword>
<feature type="compositionally biased region" description="Low complexity" evidence="12">
    <location>
        <begin position="1578"/>
        <end position="1588"/>
    </location>
</feature>
<feature type="region of interest" description="Disordered" evidence="12">
    <location>
        <begin position="114"/>
        <end position="145"/>
    </location>
</feature>
<feature type="region of interest" description="Disordered" evidence="12">
    <location>
        <begin position="1761"/>
        <end position="1785"/>
    </location>
</feature>
<dbReference type="PANTHER" id="PTHR13190">
    <property type="entry name" value="AUTOPHAGY-RELATED 2, ISOFORM A"/>
    <property type="match status" value="1"/>
</dbReference>
<dbReference type="GO" id="GO:0061908">
    <property type="term" value="C:phagophore"/>
    <property type="evidence" value="ECO:0007669"/>
    <property type="project" value="TreeGrafter"/>
</dbReference>